<dbReference type="Pfam" id="PF02958">
    <property type="entry name" value="EcKL"/>
    <property type="match status" value="1"/>
</dbReference>
<proteinExistence type="predicted"/>
<evidence type="ECO:0000313" key="2">
    <source>
        <dbReference type="EMBL" id="KAJ8960788.1"/>
    </source>
</evidence>
<evidence type="ECO:0000259" key="1">
    <source>
        <dbReference type="SMART" id="SM00587"/>
    </source>
</evidence>
<dbReference type="Gene3D" id="3.90.1200.10">
    <property type="match status" value="1"/>
</dbReference>
<protein>
    <recommendedName>
        <fullName evidence="1">CHK kinase-like domain-containing protein</fullName>
    </recommendedName>
</protein>
<keyword evidence="3" id="KW-1185">Reference proteome</keyword>
<gene>
    <name evidence="2" type="ORF">NQ318_020083</name>
</gene>
<feature type="domain" description="CHK kinase-like" evidence="1">
    <location>
        <begin position="18"/>
        <end position="206"/>
    </location>
</feature>
<dbReference type="Proteomes" id="UP001162162">
    <property type="component" value="Unassembled WGS sequence"/>
</dbReference>
<accession>A0AAV8ZAJ0</accession>
<dbReference type="InterPro" id="IPR004119">
    <property type="entry name" value="EcKL"/>
</dbReference>
<organism evidence="2 3">
    <name type="scientific">Aromia moschata</name>
    <dbReference type="NCBI Taxonomy" id="1265417"/>
    <lineage>
        <taxon>Eukaryota</taxon>
        <taxon>Metazoa</taxon>
        <taxon>Ecdysozoa</taxon>
        <taxon>Arthropoda</taxon>
        <taxon>Hexapoda</taxon>
        <taxon>Insecta</taxon>
        <taxon>Pterygota</taxon>
        <taxon>Neoptera</taxon>
        <taxon>Endopterygota</taxon>
        <taxon>Coleoptera</taxon>
        <taxon>Polyphaga</taxon>
        <taxon>Cucujiformia</taxon>
        <taxon>Chrysomeloidea</taxon>
        <taxon>Cerambycidae</taxon>
        <taxon>Cerambycinae</taxon>
        <taxon>Callichromatini</taxon>
        <taxon>Aromia</taxon>
    </lineage>
</organism>
<dbReference type="InterPro" id="IPR011009">
    <property type="entry name" value="Kinase-like_dom_sf"/>
</dbReference>
<sequence>MIDAVTPRCYLAREDKFMVLDNVSDEGFTVCDKHKFLDYDRVLVVLQSLAKLHASSIIYEEKRSSELGEHYRLTDDHEEEFEESFFNDRPDFVNAKGVEASVKGVVKEIDIFGFPHKLPSGKSFPEMAEKVCYKVYDLVKPSKRFRNVLCHGDLWATNFLLKYNINAQPTSGGCKFVDFQCGRYAPPAQDVLSVLYLTTGRGFRGEVHVPGDRDFMESCEEQKLFAIVQAAIYFPLILVGNDLVEAYFSDAELNEKALFEDRSYLVLAHMNKDESYTTRLKESIQDLKEYCDYL</sequence>
<comment type="caution">
    <text evidence="2">The sequence shown here is derived from an EMBL/GenBank/DDBJ whole genome shotgun (WGS) entry which is preliminary data.</text>
</comment>
<evidence type="ECO:0000313" key="3">
    <source>
        <dbReference type="Proteomes" id="UP001162162"/>
    </source>
</evidence>
<dbReference type="SMART" id="SM00587">
    <property type="entry name" value="CHK"/>
    <property type="match status" value="1"/>
</dbReference>
<dbReference type="PANTHER" id="PTHR11012">
    <property type="entry name" value="PROTEIN KINASE-LIKE DOMAIN-CONTAINING"/>
    <property type="match status" value="1"/>
</dbReference>
<dbReference type="PANTHER" id="PTHR11012:SF48">
    <property type="entry name" value="CHK KINASE-LIKE DOMAIN-CONTAINING PROTEIN-RELATED"/>
    <property type="match status" value="1"/>
</dbReference>
<dbReference type="AlphaFoldDB" id="A0AAV8ZAJ0"/>
<dbReference type="InterPro" id="IPR015897">
    <property type="entry name" value="CHK_kinase-like"/>
</dbReference>
<reference evidence="2" key="1">
    <citation type="journal article" date="2023" name="Insect Mol. Biol.">
        <title>Genome sequencing provides insights into the evolution of gene families encoding plant cell wall-degrading enzymes in longhorned beetles.</title>
        <authorList>
            <person name="Shin N.R."/>
            <person name="Okamura Y."/>
            <person name="Kirsch R."/>
            <person name="Pauchet Y."/>
        </authorList>
    </citation>
    <scope>NUCLEOTIDE SEQUENCE</scope>
    <source>
        <strain evidence="2">AMC_N1</strain>
    </source>
</reference>
<dbReference type="SUPFAM" id="SSF56112">
    <property type="entry name" value="Protein kinase-like (PK-like)"/>
    <property type="match status" value="1"/>
</dbReference>
<dbReference type="EMBL" id="JAPWTK010000007">
    <property type="protein sequence ID" value="KAJ8960788.1"/>
    <property type="molecule type" value="Genomic_DNA"/>
</dbReference>
<name>A0AAV8ZAJ0_9CUCU</name>